<comment type="caution">
    <text evidence="1">The sequence shown here is derived from an EMBL/GenBank/DDBJ whole genome shotgun (WGS) entry which is preliminary data.</text>
</comment>
<dbReference type="Proteomes" id="UP000037175">
    <property type="component" value="Unassembled WGS sequence"/>
</dbReference>
<reference evidence="2" key="1">
    <citation type="submission" date="2015-07" db="EMBL/GenBank/DDBJ databases">
        <title>Complete Genome of Thermincola ferriacetica strain Z-0001T.</title>
        <authorList>
            <person name="Lusk B."/>
            <person name="Badalamenti J.P."/>
            <person name="Parameswaran P."/>
            <person name="Bond D.R."/>
            <person name="Torres C.I."/>
        </authorList>
    </citation>
    <scope>NUCLEOTIDE SEQUENCE [LARGE SCALE GENOMIC DNA]</scope>
    <source>
        <strain evidence="2">Z-0001</strain>
    </source>
</reference>
<organism evidence="1 2">
    <name type="scientific">Thermincola ferriacetica</name>
    <dbReference type="NCBI Taxonomy" id="281456"/>
    <lineage>
        <taxon>Bacteria</taxon>
        <taxon>Bacillati</taxon>
        <taxon>Bacillota</taxon>
        <taxon>Clostridia</taxon>
        <taxon>Eubacteriales</taxon>
        <taxon>Thermincolaceae</taxon>
        <taxon>Thermincola</taxon>
    </lineage>
</organism>
<sequence>MLDITKENAKRDIIKGEVDIFQKHKFVKIDAIRFIHMESPTEKEVIVTVVAIQPSDTIESAYFEHLFFKKVNDKWYINKVERDV</sequence>
<evidence type="ECO:0000313" key="1">
    <source>
        <dbReference type="EMBL" id="KNZ70967.1"/>
    </source>
</evidence>
<protein>
    <submittedName>
        <fullName evidence="1">Uncharacterized protein</fullName>
    </submittedName>
</protein>
<dbReference type="EMBL" id="LGTE01000001">
    <property type="protein sequence ID" value="KNZ70967.1"/>
    <property type="molecule type" value="Genomic_DNA"/>
</dbReference>
<gene>
    <name evidence="1" type="ORF">Tfer_0036</name>
</gene>
<dbReference type="AlphaFoldDB" id="A0A0L6W5W6"/>
<proteinExistence type="predicted"/>
<name>A0A0L6W5W6_9FIRM</name>
<evidence type="ECO:0000313" key="2">
    <source>
        <dbReference type="Proteomes" id="UP000037175"/>
    </source>
</evidence>
<dbReference type="RefSeq" id="WP_052216365.1">
    <property type="nucleotide sequence ID" value="NZ_LGTE01000001.1"/>
</dbReference>
<keyword evidence="2" id="KW-1185">Reference proteome</keyword>
<accession>A0A0L6W5W6</accession>